<evidence type="ECO:0000313" key="3">
    <source>
        <dbReference type="Proteomes" id="UP000198680"/>
    </source>
</evidence>
<dbReference type="AlphaFoldDB" id="A0A1G9Z2T2"/>
<reference evidence="3" key="1">
    <citation type="submission" date="2016-10" db="EMBL/GenBank/DDBJ databases">
        <authorList>
            <person name="Varghese N."/>
            <person name="Submissions S."/>
        </authorList>
    </citation>
    <scope>NUCLEOTIDE SEQUENCE [LARGE SCALE GENOMIC DNA]</scope>
    <source>
        <strain evidence="3">DSM 45419</strain>
    </source>
</reference>
<dbReference type="STRING" id="1137991.SAMN05660642_04165"/>
<name>A0A1G9Z2T2_9ACTN</name>
<dbReference type="RefSeq" id="WP_091222962.1">
    <property type="nucleotide sequence ID" value="NZ_FNHE01000013.1"/>
</dbReference>
<keyword evidence="3" id="KW-1185">Reference proteome</keyword>
<dbReference type="OrthoDB" id="3209791at2"/>
<organism evidence="2 3">
    <name type="scientific">Geodermatophilus siccatus</name>
    <dbReference type="NCBI Taxonomy" id="1137991"/>
    <lineage>
        <taxon>Bacteria</taxon>
        <taxon>Bacillati</taxon>
        <taxon>Actinomycetota</taxon>
        <taxon>Actinomycetes</taxon>
        <taxon>Geodermatophilales</taxon>
        <taxon>Geodermatophilaceae</taxon>
        <taxon>Geodermatophilus</taxon>
    </lineage>
</organism>
<accession>A0A1G9Z2T2</accession>
<keyword evidence="1" id="KW-0812">Transmembrane</keyword>
<protein>
    <recommendedName>
        <fullName evidence="4">ABC-2 type transport system permease protein</fullName>
    </recommendedName>
</protein>
<sequence length="234" mass="24272">MVNRVLAAARLQLVHPMVSLGVPWAVGALSFAINWAVWRIIDIRSLEGENGVTGGVSALYITVLVVFVQAVTQLMPFAMGISLSRRSYFLGTCLVAVGMALGFGVVLALLDVVESATGGWGVGLQFWTPPPLDVDGFASQVAASGAPLLALIAAGVGMGVVSKRWGPNGVWGLVIGSIAVLGGAAVLITWMDAWPDLGRWLADQSLMTLTVGLPLALTALLGALAFAGIRRVVP</sequence>
<keyword evidence="1" id="KW-1133">Transmembrane helix</keyword>
<feature type="transmembrane region" description="Helical" evidence="1">
    <location>
        <begin position="211"/>
        <end position="229"/>
    </location>
</feature>
<dbReference type="EMBL" id="FNHE01000013">
    <property type="protein sequence ID" value="SDN15660.1"/>
    <property type="molecule type" value="Genomic_DNA"/>
</dbReference>
<dbReference type="Proteomes" id="UP000198680">
    <property type="component" value="Unassembled WGS sequence"/>
</dbReference>
<feature type="transmembrane region" description="Helical" evidence="1">
    <location>
        <begin position="58"/>
        <end position="81"/>
    </location>
</feature>
<keyword evidence="1" id="KW-0472">Membrane</keyword>
<feature type="transmembrane region" description="Helical" evidence="1">
    <location>
        <begin position="88"/>
        <end position="110"/>
    </location>
</feature>
<evidence type="ECO:0008006" key="4">
    <source>
        <dbReference type="Google" id="ProtNLM"/>
    </source>
</evidence>
<feature type="transmembrane region" description="Helical" evidence="1">
    <location>
        <begin position="137"/>
        <end position="158"/>
    </location>
</feature>
<evidence type="ECO:0000313" key="2">
    <source>
        <dbReference type="EMBL" id="SDN15660.1"/>
    </source>
</evidence>
<gene>
    <name evidence="2" type="ORF">SAMN05660642_04165</name>
</gene>
<proteinExistence type="predicted"/>
<feature type="transmembrane region" description="Helical" evidence="1">
    <location>
        <begin position="20"/>
        <end position="38"/>
    </location>
</feature>
<evidence type="ECO:0000256" key="1">
    <source>
        <dbReference type="SAM" id="Phobius"/>
    </source>
</evidence>
<feature type="transmembrane region" description="Helical" evidence="1">
    <location>
        <begin position="170"/>
        <end position="191"/>
    </location>
</feature>